<keyword evidence="1" id="KW-0472">Membrane</keyword>
<keyword evidence="1" id="KW-1133">Transmembrane helix</keyword>
<dbReference type="RefSeq" id="WP_092793398.1">
    <property type="nucleotide sequence ID" value="NZ_DASWWU010000011.1"/>
</dbReference>
<keyword evidence="1" id="KW-0812">Transmembrane</keyword>
<organism evidence="2 3">
    <name type="scientific">Rheinheimera pacifica</name>
    <dbReference type="NCBI Taxonomy" id="173990"/>
    <lineage>
        <taxon>Bacteria</taxon>
        <taxon>Pseudomonadati</taxon>
        <taxon>Pseudomonadota</taxon>
        <taxon>Gammaproteobacteria</taxon>
        <taxon>Chromatiales</taxon>
        <taxon>Chromatiaceae</taxon>
        <taxon>Rheinheimera</taxon>
    </lineage>
</organism>
<sequence>MSWRRWCKPGHPAQLVLGLSIWGIWFIAMYAGLSVVCQFVAPAPQDGAANWLNYALFGLTLIVITLLLLLAWRGWRYCQSVQHDNRPQRFVGYVSTVLYLMAALATLAGALPVLVLPPCI</sequence>
<evidence type="ECO:0000256" key="1">
    <source>
        <dbReference type="SAM" id="Phobius"/>
    </source>
</evidence>
<dbReference type="Proteomes" id="UP000199371">
    <property type="component" value="Unassembled WGS sequence"/>
</dbReference>
<feature type="transmembrane region" description="Helical" evidence="1">
    <location>
        <begin position="12"/>
        <end position="31"/>
    </location>
</feature>
<keyword evidence="3" id="KW-1185">Reference proteome</keyword>
<dbReference type="EMBL" id="FNXF01000008">
    <property type="protein sequence ID" value="SEH94279.1"/>
    <property type="molecule type" value="Genomic_DNA"/>
</dbReference>
<evidence type="ECO:0000313" key="2">
    <source>
        <dbReference type="EMBL" id="SEH94279.1"/>
    </source>
</evidence>
<dbReference type="STRING" id="173990.SAMN05660691_02296"/>
<protein>
    <submittedName>
        <fullName evidence="2">Uncharacterized protein</fullName>
    </submittedName>
</protein>
<accession>A0A1H6LZH1</accession>
<feature type="transmembrane region" description="Helical" evidence="1">
    <location>
        <begin position="51"/>
        <end position="72"/>
    </location>
</feature>
<feature type="transmembrane region" description="Helical" evidence="1">
    <location>
        <begin position="93"/>
        <end position="115"/>
    </location>
</feature>
<dbReference type="AlphaFoldDB" id="A0A1H6LZH1"/>
<proteinExistence type="predicted"/>
<reference evidence="3" key="1">
    <citation type="submission" date="2016-10" db="EMBL/GenBank/DDBJ databases">
        <authorList>
            <person name="Varghese N."/>
            <person name="Submissions S."/>
        </authorList>
    </citation>
    <scope>NUCLEOTIDE SEQUENCE [LARGE SCALE GENOMIC DNA]</scope>
    <source>
        <strain evidence="3">DSM 17616</strain>
    </source>
</reference>
<name>A0A1H6LZH1_9GAMM</name>
<evidence type="ECO:0000313" key="3">
    <source>
        <dbReference type="Proteomes" id="UP000199371"/>
    </source>
</evidence>
<dbReference type="OrthoDB" id="8549814at2"/>
<gene>
    <name evidence="2" type="ORF">SAMN05660691_02296</name>
</gene>